<dbReference type="GO" id="GO:0005886">
    <property type="term" value="C:plasma membrane"/>
    <property type="evidence" value="ECO:0007669"/>
    <property type="project" value="UniProtKB-SubCell"/>
</dbReference>
<protein>
    <submittedName>
        <fullName evidence="2">Type II secretion system protein F (GspF)</fullName>
    </submittedName>
</protein>
<dbReference type="PANTHER" id="PTHR35007">
    <property type="entry name" value="INTEGRAL MEMBRANE PROTEIN-RELATED"/>
    <property type="match status" value="1"/>
</dbReference>
<dbReference type="OrthoDB" id="3712305at2"/>
<dbReference type="AlphaFoldDB" id="A0A1N7F3K3"/>
<feature type="transmembrane region" description="Helical" evidence="1">
    <location>
        <begin position="203"/>
        <end position="229"/>
    </location>
</feature>
<keyword evidence="1" id="KW-0812">Transmembrane</keyword>
<dbReference type="PANTHER" id="PTHR35007:SF4">
    <property type="entry name" value="CONSERVED TRANSMEMBRANE PROTEIN-RELATED"/>
    <property type="match status" value="1"/>
</dbReference>
<keyword evidence="1" id="KW-0472">Membrane</keyword>
<accession>A0A1N7F3K3</accession>
<sequence length="271" mass="27458">MTALLGAASLAVLLAPVGRPALRLRDIAGRHGSVDRELPWGSVIGATVCVTAVLLWGLSAGVTAVMVAAAVRWQVTRRRRQTRALRAIDGLLTALSAMIAELSVGAPPAHACRQAAVEMPATAADSPETAIGEMLRHMAGRAELGGDVAEGIATGHGGADQAVSRVAAAWRTSERHGLPMVDLLGAVRDDLLARRRAADRTRAALAGARATAMVLSALPLLGIGLGQAIGADPVAVLLGGGIGGILLVVGTGLVIGGQVWSEHIIGKVAAP</sequence>
<feature type="transmembrane region" description="Helical" evidence="1">
    <location>
        <begin position="235"/>
        <end position="255"/>
    </location>
</feature>
<dbReference type="EMBL" id="FTNT01000004">
    <property type="protein sequence ID" value="SIR94891.1"/>
    <property type="molecule type" value="Genomic_DNA"/>
</dbReference>
<evidence type="ECO:0000313" key="3">
    <source>
        <dbReference type="Proteomes" id="UP000186218"/>
    </source>
</evidence>
<gene>
    <name evidence="2" type="ORF">SAMN05445060_1770</name>
</gene>
<evidence type="ECO:0000313" key="2">
    <source>
        <dbReference type="EMBL" id="SIR94891.1"/>
    </source>
</evidence>
<dbReference type="Proteomes" id="UP000186218">
    <property type="component" value="Unassembled WGS sequence"/>
</dbReference>
<keyword evidence="3" id="KW-1185">Reference proteome</keyword>
<dbReference type="STRING" id="1344003.SAMN05445060_1770"/>
<dbReference type="RefSeq" id="WP_076478617.1">
    <property type="nucleotide sequence ID" value="NZ_FTNT01000004.1"/>
</dbReference>
<feature type="transmembrane region" description="Helical" evidence="1">
    <location>
        <begin position="44"/>
        <end position="71"/>
    </location>
</feature>
<proteinExistence type="predicted"/>
<organism evidence="2 3">
    <name type="scientific">Williamsia sterculiae</name>
    <dbReference type="NCBI Taxonomy" id="1344003"/>
    <lineage>
        <taxon>Bacteria</taxon>
        <taxon>Bacillati</taxon>
        <taxon>Actinomycetota</taxon>
        <taxon>Actinomycetes</taxon>
        <taxon>Mycobacteriales</taxon>
        <taxon>Nocardiaceae</taxon>
        <taxon>Williamsia</taxon>
    </lineage>
</organism>
<name>A0A1N7F3K3_9NOCA</name>
<evidence type="ECO:0000256" key="1">
    <source>
        <dbReference type="SAM" id="Phobius"/>
    </source>
</evidence>
<reference evidence="2 3" key="1">
    <citation type="submission" date="2017-01" db="EMBL/GenBank/DDBJ databases">
        <authorList>
            <person name="Mah S.A."/>
            <person name="Swanson W.J."/>
            <person name="Moy G.W."/>
            <person name="Vacquier V.D."/>
        </authorList>
    </citation>
    <scope>NUCLEOTIDE SEQUENCE [LARGE SCALE GENOMIC DNA]</scope>
    <source>
        <strain evidence="2 3">CPCC 203464</strain>
    </source>
</reference>
<keyword evidence="1" id="KW-1133">Transmembrane helix</keyword>